<evidence type="ECO:0000256" key="3">
    <source>
        <dbReference type="ARBA" id="ARBA00022737"/>
    </source>
</evidence>
<dbReference type="InterPro" id="IPR050548">
    <property type="entry name" value="PcG_chromatin_remod_factors"/>
</dbReference>
<keyword evidence="4" id="KW-0539">Nucleus</keyword>
<dbReference type="InterPro" id="IPR038348">
    <property type="entry name" value="SLED_sf"/>
</dbReference>
<dbReference type="SUPFAM" id="SSF47769">
    <property type="entry name" value="SAM/Pointed domain"/>
    <property type="match status" value="1"/>
</dbReference>
<sequence length="621" mass="68450">MASVQTTPNSKHSPYQYESQASMQTNLVLSLSDDDLETVLFSIISAVPPANEFKLNMKIEAVDPRNLTSICVATVVGMIGPRLRLRLDGSDDKNDFWRLVDSSDLHPIGYCEKVGSLLQPPLVKSIIVAFIFTKNEPSTPKSNEFKVGMKLEAVDRKNPQLICPATVGAVKGQEIHVTFDGWRGAFDYWCRYDSRDIFPAGWSSQSGHPLQSPGQKGTPQNKINKVPKDSHLTVNVASSSSNHHHHHHHPSPDTQSSPSNHQPTSSSPREATAVETVTVTEPDTSSSSSSTATVSVYINKNCYCGSYLNPKKISQLPSKYGPGPVSETLKGVIQTFVDCAMQEKQVFNIIREGHGEILVTSNQGNKSYVEKVSSLWSFIERYLDDLGCCENLFSSHLLEGPCPKCGNSLRKSVIIPYVYSVHEKLDLPLKNTALCVFDVYKAHRGEELVSLLCHNGIRLAYILAAFTDQLQSLDLIPNVFKSPLKSELSTIKPLNASWLVSSIGKLSADRSMIQKAFTLAKSGDSQKGSASTKVHKVRRYSAFEAEASSTTSDTKPSKPPADLPPTEWTIDEVIQHISDTDPALGQHAELFRKHEIDGRAFLLLNSDMMMKYMGSVHRCSD</sequence>
<evidence type="ECO:0000256" key="4">
    <source>
        <dbReference type="ARBA" id="ARBA00023242"/>
    </source>
</evidence>
<name>A0ABQ9FB05_TEGGR</name>
<keyword evidence="2" id="KW-0678">Repressor</keyword>
<feature type="domain" description="SLED" evidence="8">
    <location>
        <begin position="293"/>
        <end position="395"/>
    </location>
</feature>
<dbReference type="Gene3D" id="2.30.30.140">
    <property type="match status" value="2"/>
</dbReference>
<dbReference type="Proteomes" id="UP001217089">
    <property type="component" value="Unassembled WGS sequence"/>
</dbReference>
<dbReference type="Gene3D" id="1.10.150.50">
    <property type="entry name" value="Transcription Factor, Ets-1"/>
    <property type="match status" value="1"/>
</dbReference>
<reference evidence="9 10" key="1">
    <citation type="submission" date="2022-12" db="EMBL/GenBank/DDBJ databases">
        <title>Chromosome-level genome of Tegillarca granosa.</title>
        <authorList>
            <person name="Kim J."/>
        </authorList>
    </citation>
    <scope>NUCLEOTIDE SEQUENCE [LARGE SCALE GENOMIC DNA]</scope>
    <source>
        <strain evidence="9">Teg-2019</strain>
        <tissue evidence="9">Adductor muscle</tissue>
    </source>
</reference>
<evidence type="ECO:0000313" key="9">
    <source>
        <dbReference type="EMBL" id="KAJ8314525.1"/>
    </source>
</evidence>
<dbReference type="PANTHER" id="PTHR12247:SF132">
    <property type="entry name" value="POLYCOMB PROTEIN SCM"/>
    <property type="match status" value="1"/>
</dbReference>
<dbReference type="Pfam" id="PF02820">
    <property type="entry name" value="MBT"/>
    <property type="match status" value="2"/>
</dbReference>
<evidence type="ECO:0000259" key="8">
    <source>
        <dbReference type="Pfam" id="PF12140"/>
    </source>
</evidence>
<dbReference type="Gene3D" id="3.90.1150.190">
    <property type="entry name" value="SLED domain"/>
    <property type="match status" value="1"/>
</dbReference>
<proteinExistence type="predicted"/>
<feature type="compositionally biased region" description="Low complexity" evidence="6">
    <location>
        <begin position="252"/>
        <end position="290"/>
    </location>
</feature>
<dbReference type="InterPro" id="IPR001660">
    <property type="entry name" value="SAM"/>
</dbReference>
<dbReference type="EMBL" id="JARBDR010000337">
    <property type="protein sequence ID" value="KAJ8314525.1"/>
    <property type="molecule type" value="Genomic_DNA"/>
</dbReference>
<gene>
    <name evidence="9" type="ORF">KUTeg_006675</name>
</gene>
<dbReference type="PANTHER" id="PTHR12247">
    <property type="entry name" value="POLYCOMB GROUP PROTEIN"/>
    <property type="match status" value="1"/>
</dbReference>
<comment type="caution">
    <text evidence="9">The sequence shown here is derived from an EMBL/GenBank/DDBJ whole genome shotgun (WGS) entry which is preliminary data.</text>
</comment>
<comment type="subcellular location">
    <subcellularLocation>
        <location evidence="1">Nucleus</location>
    </subcellularLocation>
</comment>
<feature type="compositionally biased region" description="Polar residues" evidence="6">
    <location>
        <begin position="203"/>
        <end position="223"/>
    </location>
</feature>
<dbReference type="Pfam" id="PF00536">
    <property type="entry name" value="SAM_1"/>
    <property type="match status" value="1"/>
</dbReference>
<dbReference type="SMART" id="SM00561">
    <property type="entry name" value="MBT"/>
    <property type="match status" value="2"/>
</dbReference>
<evidence type="ECO:0000256" key="6">
    <source>
        <dbReference type="SAM" id="MobiDB-lite"/>
    </source>
</evidence>
<keyword evidence="3" id="KW-0677">Repeat</keyword>
<evidence type="ECO:0000313" key="10">
    <source>
        <dbReference type="Proteomes" id="UP001217089"/>
    </source>
</evidence>
<evidence type="ECO:0000259" key="7">
    <source>
        <dbReference type="Pfam" id="PF00536"/>
    </source>
</evidence>
<dbReference type="SUPFAM" id="SSF63748">
    <property type="entry name" value="Tudor/PWWP/MBT"/>
    <property type="match status" value="2"/>
</dbReference>
<feature type="region of interest" description="Disordered" evidence="6">
    <location>
        <begin position="544"/>
        <end position="566"/>
    </location>
</feature>
<evidence type="ECO:0000256" key="1">
    <source>
        <dbReference type="ARBA" id="ARBA00004123"/>
    </source>
</evidence>
<feature type="compositionally biased region" description="Low complexity" evidence="6">
    <location>
        <begin position="544"/>
        <end position="554"/>
    </location>
</feature>
<feature type="region of interest" description="Disordered" evidence="6">
    <location>
        <begin position="203"/>
        <end position="290"/>
    </location>
</feature>
<evidence type="ECO:0000256" key="5">
    <source>
        <dbReference type="PROSITE-ProRule" id="PRU00459"/>
    </source>
</evidence>
<feature type="domain" description="SAM" evidence="7">
    <location>
        <begin position="583"/>
        <end position="614"/>
    </location>
</feature>
<dbReference type="InterPro" id="IPR004092">
    <property type="entry name" value="Mbt"/>
</dbReference>
<feature type="repeat" description="MBT" evidence="5">
    <location>
        <begin position="21"/>
        <end position="121"/>
    </location>
</feature>
<protein>
    <submittedName>
        <fullName evidence="9">Uncharacterized protein</fullName>
    </submittedName>
</protein>
<dbReference type="PROSITE" id="PS51079">
    <property type="entry name" value="MBT"/>
    <property type="match status" value="2"/>
</dbReference>
<accession>A0ABQ9FB05</accession>
<feature type="repeat" description="MBT" evidence="5">
    <location>
        <begin position="131"/>
        <end position="213"/>
    </location>
</feature>
<dbReference type="InterPro" id="IPR021987">
    <property type="entry name" value="SLED"/>
</dbReference>
<keyword evidence="10" id="KW-1185">Reference proteome</keyword>
<organism evidence="9 10">
    <name type="scientific">Tegillarca granosa</name>
    <name type="common">Malaysian cockle</name>
    <name type="synonym">Anadara granosa</name>
    <dbReference type="NCBI Taxonomy" id="220873"/>
    <lineage>
        <taxon>Eukaryota</taxon>
        <taxon>Metazoa</taxon>
        <taxon>Spiralia</taxon>
        <taxon>Lophotrochozoa</taxon>
        <taxon>Mollusca</taxon>
        <taxon>Bivalvia</taxon>
        <taxon>Autobranchia</taxon>
        <taxon>Pteriomorphia</taxon>
        <taxon>Arcoida</taxon>
        <taxon>Arcoidea</taxon>
        <taxon>Arcidae</taxon>
        <taxon>Tegillarca</taxon>
    </lineage>
</organism>
<evidence type="ECO:0000256" key="2">
    <source>
        <dbReference type="ARBA" id="ARBA00022491"/>
    </source>
</evidence>
<dbReference type="Pfam" id="PF12140">
    <property type="entry name" value="SLED"/>
    <property type="match status" value="1"/>
</dbReference>
<dbReference type="CDD" id="cd20110">
    <property type="entry name" value="MBT_dScm_rpt2"/>
    <property type="match status" value="1"/>
</dbReference>
<dbReference type="InterPro" id="IPR013761">
    <property type="entry name" value="SAM/pointed_sf"/>
</dbReference>